<organism evidence="1 2">
    <name type="scientific">Nonomuraea coxensis DSM 45129</name>
    <dbReference type="NCBI Taxonomy" id="1122611"/>
    <lineage>
        <taxon>Bacteria</taxon>
        <taxon>Bacillati</taxon>
        <taxon>Actinomycetota</taxon>
        <taxon>Actinomycetes</taxon>
        <taxon>Streptosporangiales</taxon>
        <taxon>Streptosporangiaceae</taxon>
        <taxon>Nonomuraea</taxon>
    </lineage>
</organism>
<sequence>MLLQQLGVNLGGDLKGTRSLDITRTYVAAFLDLHLRAQPQ</sequence>
<reference evidence="1 2" key="1">
    <citation type="journal article" date="2021" name="ACS Chem. Biol.">
        <title>Genomic-Led Discovery of a Novel Glycopeptide Antibiotic by Nonomuraea coxensis DSM 45129.</title>
        <authorList>
            <person name="Yushchuk O."/>
            <person name="Vior N.M."/>
            <person name="Andreo-Vidal A."/>
            <person name="Berini F."/>
            <person name="Ruckert C."/>
            <person name="Busche T."/>
            <person name="Binda E."/>
            <person name="Kalinowski J."/>
            <person name="Truman A.W."/>
            <person name="Marinelli F."/>
        </authorList>
    </citation>
    <scope>NUCLEOTIDE SEQUENCE [LARGE SCALE GENOMIC DNA]</scope>
    <source>
        <strain evidence="1 2">DSM 45129</strain>
    </source>
</reference>
<evidence type="ECO:0000313" key="1">
    <source>
        <dbReference type="EMBL" id="QYC45783.1"/>
    </source>
</evidence>
<gene>
    <name evidence="1" type="ORF">Nocox_41200</name>
</gene>
<dbReference type="Proteomes" id="UP000824681">
    <property type="component" value="Chromosome"/>
</dbReference>
<dbReference type="EMBL" id="CP068985">
    <property type="protein sequence ID" value="QYC45783.1"/>
    <property type="molecule type" value="Genomic_DNA"/>
</dbReference>
<name>A0ABX8UDI9_9ACTN</name>
<evidence type="ECO:0000313" key="2">
    <source>
        <dbReference type="Proteomes" id="UP000824681"/>
    </source>
</evidence>
<dbReference type="RefSeq" id="WP_020540875.1">
    <property type="nucleotide sequence ID" value="NZ_CP068985.1"/>
</dbReference>
<accession>A0ABX8UDI9</accession>
<protein>
    <submittedName>
        <fullName evidence="1">Uncharacterized protein</fullName>
    </submittedName>
</protein>
<proteinExistence type="predicted"/>
<keyword evidence="2" id="KW-1185">Reference proteome</keyword>